<keyword evidence="3" id="KW-1185">Reference proteome</keyword>
<dbReference type="GeneID" id="19255809"/>
<gene>
    <name evidence="2" type="ORF">MAA_01523</name>
</gene>
<evidence type="ECO:0000313" key="2">
    <source>
        <dbReference type="EMBL" id="EFZ04449.1"/>
    </source>
</evidence>
<dbReference type="AlphaFoldDB" id="E9ELL5"/>
<evidence type="ECO:0000256" key="1">
    <source>
        <dbReference type="SAM" id="SignalP"/>
    </source>
</evidence>
<keyword evidence="1" id="KW-0732">Signal</keyword>
<dbReference type="HOGENOM" id="CLU_162831_1_0_1"/>
<reference evidence="2 3" key="2">
    <citation type="journal article" date="2014" name="Proc. Natl. Acad. Sci. U.S.A.">
        <title>Trajectory and genomic determinants of fungal-pathogen speciation and host adaptation.</title>
        <authorList>
            <person name="Hu X."/>
            <person name="Xiao G."/>
            <person name="Zheng P."/>
            <person name="Shang Y."/>
            <person name="Su Y."/>
            <person name="Zhang X."/>
            <person name="Liu X."/>
            <person name="Zhan S."/>
            <person name="St Leger R.J."/>
            <person name="Wang C."/>
        </authorList>
    </citation>
    <scope>GENOME REANNOTATION</scope>
    <source>
        <strain evidence="3">ARSEF 23 / ATCC MYA-3075</strain>
    </source>
</reference>
<feature type="signal peptide" evidence="1">
    <location>
        <begin position="1"/>
        <end position="28"/>
    </location>
</feature>
<accession>E9ELL5</accession>
<proteinExistence type="predicted"/>
<dbReference type="KEGG" id="maj:MAA_01523"/>
<evidence type="ECO:0000313" key="3">
    <source>
        <dbReference type="Proteomes" id="UP000002498"/>
    </source>
</evidence>
<name>E9ELL5_METRA</name>
<reference evidence="2 3" key="1">
    <citation type="journal article" date="2011" name="PLoS Genet.">
        <title>Genome sequencing and comparative transcriptomics of the model entomopathogenic fungi Metarhizium anisopliae and M. acridum.</title>
        <authorList>
            <person name="Gao Q."/>
            <person name="Jin K."/>
            <person name="Ying S.H."/>
            <person name="Zhang Y."/>
            <person name="Xiao G."/>
            <person name="Shang Y."/>
            <person name="Duan Z."/>
            <person name="Hu X."/>
            <person name="Xie X.Q."/>
            <person name="Zhou G."/>
            <person name="Peng G."/>
            <person name="Luo Z."/>
            <person name="Huang W."/>
            <person name="Wang B."/>
            <person name="Fang W."/>
            <person name="Wang S."/>
            <person name="Zhong Y."/>
            <person name="Ma L.J."/>
            <person name="St Leger R.J."/>
            <person name="Zhao G.P."/>
            <person name="Pei Y."/>
            <person name="Feng M.G."/>
            <person name="Xia Y."/>
            <person name="Wang C."/>
        </authorList>
    </citation>
    <scope>NUCLEOTIDE SEQUENCE [LARGE SCALE GENOMIC DNA]</scope>
    <source>
        <strain evidence="3">ARSEF 23 / ATCC MYA-3075</strain>
    </source>
</reference>
<dbReference type="EMBL" id="ADNJ02000009">
    <property type="protein sequence ID" value="EFZ04449.1"/>
    <property type="molecule type" value="Genomic_DNA"/>
</dbReference>
<dbReference type="Proteomes" id="UP000002498">
    <property type="component" value="Unassembled WGS sequence"/>
</dbReference>
<protein>
    <submittedName>
        <fullName evidence="2">Uncharacterized protein</fullName>
    </submittedName>
</protein>
<dbReference type="RefSeq" id="XP_007817712.1">
    <property type="nucleotide sequence ID" value="XM_007819521.1"/>
</dbReference>
<comment type="caution">
    <text evidence="2">The sequence shown here is derived from an EMBL/GenBank/DDBJ whole genome shotgun (WGS) entry which is preliminary data.</text>
</comment>
<organism evidence="2 3">
    <name type="scientific">Metarhizium robertsii (strain ARSEF 23 / ATCC MYA-3075)</name>
    <name type="common">Metarhizium anisopliae (strain ARSEF 23)</name>
    <dbReference type="NCBI Taxonomy" id="655844"/>
    <lineage>
        <taxon>Eukaryota</taxon>
        <taxon>Fungi</taxon>
        <taxon>Dikarya</taxon>
        <taxon>Ascomycota</taxon>
        <taxon>Pezizomycotina</taxon>
        <taxon>Sordariomycetes</taxon>
        <taxon>Hypocreomycetidae</taxon>
        <taxon>Hypocreales</taxon>
        <taxon>Clavicipitaceae</taxon>
        <taxon>Metarhizium</taxon>
    </lineage>
</organism>
<feature type="chain" id="PRO_5003239412" evidence="1">
    <location>
        <begin position="29"/>
        <end position="145"/>
    </location>
</feature>
<dbReference type="OrthoDB" id="5399817at2759"/>
<sequence length="145" mass="15624">MSKALQVTSVGWLLISLGHTVHVRQGLAGKCKVPNPPAPRLCLRKSRLVPGKRLLHHERHVHDSLPHALSSFADILPPPPFPALINYAWSKNPALLRDPVQKAVAGAMIAIMWASGWWYAKNGVTSNAVAVGAIGALQGYSAFTI</sequence>